<keyword evidence="5" id="KW-0378">Hydrolase</keyword>
<keyword evidence="3" id="KW-0645">Protease</keyword>
<sequence>MPSWLLVIPVLSILVFVHELGHFLTAKRFGIKVTEFGFGFPPRLWGTSIGETLYSINLIPLGGFVRMVGEEDPTEPRSFASQPILKRSIVLLAGSFVNLLLPLFIFAIILSLPHDTLIGTVTISGVAPNSPAEESGLQEG</sequence>
<keyword evidence="9 10" id="KW-0472">Membrane</keyword>
<comment type="cofactor">
    <cofactor evidence="1">
        <name>Zn(2+)</name>
        <dbReference type="ChEBI" id="CHEBI:29105"/>
    </cofactor>
</comment>
<dbReference type="GO" id="GO:0016020">
    <property type="term" value="C:membrane"/>
    <property type="evidence" value="ECO:0007669"/>
    <property type="project" value="UniProtKB-SubCell"/>
</dbReference>
<reference evidence="12" key="1">
    <citation type="submission" date="2018-05" db="EMBL/GenBank/DDBJ databases">
        <authorList>
            <person name="Lanie J.A."/>
            <person name="Ng W.-L."/>
            <person name="Kazmierczak K.M."/>
            <person name="Andrzejewski T.M."/>
            <person name="Davidsen T.M."/>
            <person name="Wayne K.J."/>
            <person name="Tettelin H."/>
            <person name="Glass J.I."/>
            <person name="Rusch D."/>
            <person name="Podicherti R."/>
            <person name="Tsui H.-C.T."/>
            <person name="Winkler M.E."/>
        </authorList>
    </citation>
    <scope>NUCLEOTIDE SEQUENCE</scope>
</reference>
<evidence type="ECO:0000256" key="1">
    <source>
        <dbReference type="ARBA" id="ARBA00001947"/>
    </source>
</evidence>
<dbReference type="InterPro" id="IPR004387">
    <property type="entry name" value="Pept_M50_Zn"/>
</dbReference>
<comment type="subcellular location">
    <subcellularLocation>
        <location evidence="2">Membrane</location>
        <topology evidence="2">Multi-pass membrane protein</topology>
    </subcellularLocation>
</comment>
<dbReference type="GO" id="GO:0004222">
    <property type="term" value="F:metalloendopeptidase activity"/>
    <property type="evidence" value="ECO:0007669"/>
    <property type="project" value="InterPro"/>
</dbReference>
<dbReference type="PANTHER" id="PTHR42837:SF2">
    <property type="entry name" value="MEMBRANE METALLOPROTEASE ARASP2, CHLOROPLASTIC-RELATED"/>
    <property type="match status" value="1"/>
</dbReference>
<name>A0A382RYQ4_9ZZZZ</name>
<dbReference type="PANTHER" id="PTHR42837">
    <property type="entry name" value="REGULATOR OF SIGMA-E PROTEASE RSEP"/>
    <property type="match status" value="1"/>
</dbReference>
<evidence type="ECO:0000256" key="7">
    <source>
        <dbReference type="ARBA" id="ARBA00022989"/>
    </source>
</evidence>
<evidence type="ECO:0000256" key="5">
    <source>
        <dbReference type="ARBA" id="ARBA00022801"/>
    </source>
</evidence>
<dbReference type="CDD" id="cd06163">
    <property type="entry name" value="S2P-M50_PDZ_RseP-like"/>
    <property type="match status" value="1"/>
</dbReference>
<dbReference type="AlphaFoldDB" id="A0A382RYQ4"/>
<keyword evidence="8" id="KW-0482">Metalloprotease</keyword>
<feature type="domain" description="Peptidase M50" evidence="11">
    <location>
        <begin position="8"/>
        <end position="113"/>
    </location>
</feature>
<accession>A0A382RYQ4</accession>
<gene>
    <name evidence="12" type="ORF">METZ01_LOCUS355276</name>
</gene>
<evidence type="ECO:0000259" key="11">
    <source>
        <dbReference type="Pfam" id="PF02163"/>
    </source>
</evidence>
<evidence type="ECO:0000256" key="9">
    <source>
        <dbReference type="ARBA" id="ARBA00023136"/>
    </source>
</evidence>
<dbReference type="GO" id="GO:0006508">
    <property type="term" value="P:proteolysis"/>
    <property type="evidence" value="ECO:0007669"/>
    <property type="project" value="UniProtKB-KW"/>
</dbReference>
<evidence type="ECO:0000256" key="3">
    <source>
        <dbReference type="ARBA" id="ARBA00022670"/>
    </source>
</evidence>
<evidence type="ECO:0000256" key="6">
    <source>
        <dbReference type="ARBA" id="ARBA00022833"/>
    </source>
</evidence>
<protein>
    <recommendedName>
        <fullName evidence="11">Peptidase M50 domain-containing protein</fullName>
    </recommendedName>
</protein>
<evidence type="ECO:0000256" key="8">
    <source>
        <dbReference type="ARBA" id="ARBA00023049"/>
    </source>
</evidence>
<keyword evidence="7 10" id="KW-1133">Transmembrane helix</keyword>
<dbReference type="InterPro" id="IPR036034">
    <property type="entry name" value="PDZ_sf"/>
</dbReference>
<evidence type="ECO:0000256" key="10">
    <source>
        <dbReference type="SAM" id="Phobius"/>
    </source>
</evidence>
<keyword evidence="4 10" id="KW-0812">Transmembrane</keyword>
<feature type="non-terminal residue" evidence="12">
    <location>
        <position position="140"/>
    </location>
</feature>
<dbReference type="SUPFAM" id="SSF50156">
    <property type="entry name" value="PDZ domain-like"/>
    <property type="match status" value="1"/>
</dbReference>
<organism evidence="12">
    <name type="scientific">marine metagenome</name>
    <dbReference type="NCBI Taxonomy" id="408172"/>
    <lineage>
        <taxon>unclassified sequences</taxon>
        <taxon>metagenomes</taxon>
        <taxon>ecological metagenomes</taxon>
    </lineage>
</organism>
<dbReference type="EMBL" id="UINC01124937">
    <property type="protein sequence ID" value="SVD02422.1"/>
    <property type="molecule type" value="Genomic_DNA"/>
</dbReference>
<evidence type="ECO:0000256" key="4">
    <source>
        <dbReference type="ARBA" id="ARBA00022692"/>
    </source>
</evidence>
<evidence type="ECO:0000256" key="2">
    <source>
        <dbReference type="ARBA" id="ARBA00004141"/>
    </source>
</evidence>
<keyword evidence="6" id="KW-0862">Zinc</keyword>
<feature type="transmembrane region" description="Helical" evidence="10">
    <location>
        <begin position="89"/>
        <end position="112"/>
    </location>
</feature>
<proteinExistence type="predicted"/>
<dbReference type="Pfam" id="PF02163">
    <property type="entry name" value="Peptidase_M50"/>
    <property type="match status" value="1"/>
</dbReference>
<dbReference type="InterPro" id="IPR008915">
    <property type="entry name" value="Peptidase_M50"/>
</dbReference>
<evidence type="ECO:0000313" key="12">
    <source>
        <dbReference type="EMBL" id="SVD02422.1"/>
    </source>
</evidence>